<dbReference type="EMBL" id="BGPR01004167">
    <property type="protein sequence ID" value="GBM96691.1"/>
    <property type="molecule type" value="Genomic_DNA"/>
</dbReference>
<evidence type="ECO:0000256" key="4">
    <source>
        <dbReference type="ARBA" id="ARBA00022692"/>
    </source>
</evidence>
<keyword evidence="6" id="KW-0406">Ion transport</keyword>
<organism evidence="14 15">
    <name type="scientific">Araneus ventricosus</name>
    <name type="common">Orbweaver spider</name>
    <name type="synonym">Epeira ventricosa</name>
    <dbReference type="NCBI Taxonomy" id="182803"/>
    <lineage>
        <taxon>Eukaryota</taxon>
        <taxon>Metazoa</taxon>
        <taxon>Ecdysozoa</taxon>
        <taxon>Arthropoda</taxon>
        <taxon>Chelicerata</taxon>
        <taxon>Arachnida</taxon>
        <taxon>Araneae</taxon>
        <taxon>Araneomorphae</taxon>
        <taxon>Entelegynae</taxon>
        <taxon>Araneoidea</taxon>
        <taxon>Araneidae</taxon>
        <taxon>Araneus</taxon>
    </lineage>
</organism>
<evidence type="ECO:0000256" key="5">
    <source>
        <dbReference type="ARBA" id="ARBA00022989"/>
    </source>
</evidence>
<dbReference type="SMART" id="SM00918">
    <property type="entry name" value="Lig_chan-Glu_bd"/>
    <property type="match status" value="1"/>
</dbReference>
<evidence type="ECO:0000313" key="14">
    <source>
        <dbReference type="EMBL" id="GBM96691.1"/>
    </source>
</evidence>
<protein>
    <recommendedName>
        <fullName evidence="13">Ionotropic glutamate receptor L-glutamate and glycine-binding domain-containing protein</fullName>
    </recommendedName>
</protein>
<proteinExistence type="predicted"/>
<evidence type="ECO:0000256" key="10">
    <source>
        <dbReference type="ARBA" id="ARBA00023286"/>
    </source>
</evidence>
<reference evidence="14 15" key="1">
    <citation type="journal article" date="2019" name="Sci. Rep.">
        <title>Orb-weaving spider Araneus ventricosus genome elucidates the spidroin gene catalogue.</title>
        <authorList>
            <person name="Kono N."/>
            <person name="Nakamura H."/>
            <person name="Ohtoshi R."/>
            <person name="Moran D.A.P."/>
            <person name="Shinohara A."/>
            <person name="Yoshida Y."/>
            <person name="Fujiwara M."/>
            <person name="Mori M."/>
            <person name="Tomita M."/>
            <person name="Arakawa K."/>
        </authorList>
    </citation>
    <scope>NUCLEOTIDE SEQUENCE [LARGE SCALE GENOMIC DNA]</scope>
</reference>
<keyword evidence="11" id="KW-0407">Ion channel</keyword>
<evidence type="ECO:0000256" key="6">
    <source>
        <dbReference type="ARBA" id="ARBA00023065"/>
    </source>
</evidence>
<keyword evidence="15" id="KW-1185">Reference proteome</keyword>
<name>A0A4Y2K2T5_ARAVE</name>
<dbReference type="Gene3D" id="3.40.190.10">
    <property type="entry name" value="Periplasmic binding protein-like II"/>
    <property type="match status" value="1"/>
</dbReference>
<evidence type="ECO:0000259" key="13">
    <source>
        <dbReference type="SMART" id="SM00918"/>
    </source>
</evidence>
<keyword evidence="8" id="KW-0675">Receptor</keyword>
<keyword evidence="2" id="KW-0813">Transport</keyword>
<feature type="transmembrane region" description="Helical" evidence="12">
    <location>
        <begin position="188"/>
        <end position="209"/>
    </location>
</feature>
<dbReference type="InterPro" id="IPR019594">
    <property type="entry name" value="Glu/Gly-bd"/>
</dbReference>
<dbReference type="PANTHER" id="PTHR42643">
    <property type="entry name" value="IONOTROPIC RECEPTOR 20A-RELATED"/>
    <property type="match status" value="1"/>
</dbReference>
<keyword evidence="5 12" id="KW-1133">Transmembrane helix</keyword>
<keyword evidence="10" id="KW-1071">Ligand-gated ion channel</keyword>
<evidence type="ECO:0000256" key="9">
    <source>
        <dbReference type="ARBA" id="ARBA00023180"/>
    </source>
</evidence>
<feature type="transmembrane region" description="Helical" evidence="12">
    <location>
        <begin position="129"/>
        <end position="150"/>
    </location>
</feature>
<dbReference type="SUPFAM" id="SSF53850">
    <property type="entry name" value="Periplasmic binding protein-like II"/>
    <property type="match status" value="1"/>
</dbReference>
<dbReference type="AlphaFoldDB" id="A0A4Y2K2T5"/>
<evidence type="ECO:0000256" key="12">
    <source>
        <dbReference type="SAM" id="Phobius"/>
    </source>
</evidence>
<evidence type="ECO:0000256" key="2">
    <source>
        <dbReference type="ARBA" id="ARBA00022448"/>
    </source>
</evidence>
<evidence type="ECO:0000256" key="3">
    <source>
        <dbReference type="ARBA" id="ARBA00022475"/>
    </source>
</evidence>
<keyword evidence="3" id="KW-1003">Cell membrane</keyword>
<evidence type="ECO:0000256" key="8">
    <source>
        <dbReference type="ARBA" id="ARBA00023170"/>
    </source>
</evidence>
<dbReference type="PANTHER" id="PTHR42643:SF38">
    <property type="entry name" value="IONOTROPIC RECEPTOR 100A"/>
    <property type="match status" value="1"/>
</dbReference>
<evidence type="ECO:0000256" key="7">
    <source>
        <dbReference type="ARBA" id="ARBA00023136"/>
    </source>
</evidence>
<dbReference type="InterPro" id="IPR052192">
    <property type="entry name" value="Insect_Ionotropic_Sensory_Rcpt"/>
</dbReference>
<dbReference type="Pfam" id="PF10613">
    <property type="entry name" value="Lig_chan-Glu_bd"/>
    <property type="match status" value="1"/>
</dbReference>
<gene>
    <name evidence="14" type="ORF">AVEN_111927_1</name>
</gene>
<feature type="domain" description="Ionotropic glutamate receptor L-glutamate and glycine-binding" evidence="13">
    <location>
        <begin position="13"/>
        <end position="76"/>
    </location>
</feature>
<feature type="transmembrane region" description="Helical" evidence="12">
    <location>
        <begin position="374"/>
        <end position="396"/>
    </location>
</feature>
<keyword evidence="9" id="KW-0325">Glycoprotein</keyword>
<keyword evidence="7 12" id="KW-0472">Membrane</keyword>
<keyword evidence="4 12" id="KW-0812">Transmembrane</keyword>
<comment type="caution">
    <text evidence="14">The sequence shown here is derived from an EMBL/GenBank/DDBJ whole genome shotgun (WGS) entry which is preliminary data.</text>
</comment>
<dbReference type="GO" id="GO:0005886">
    <property type="term" value="C:plasma membrane"/>
    <property type="evidence" value="ECO:0007669"/>
    <property type="project" value="UniProtKB-SubCell"/>
</dbReference>
<dbReference type="Proteomes" id="UP000499080">
    <property type="component" value="Unassembled WGS sequence"/>
</dbReference>
<dbReference type="GO" id="GO:0015276">
    <property type="term" value="F:ligand-gated monoatomic ion channel activity"/>
    <property type="evidence" value="ECO:0007669"/>
    <property type="project" value="InterPro"/>
</dbReference>
<comment type="subcellular location">
    <subcellularLocation>
        <location evidence="1">Cell membrane</location>
        <topology evidence="1">Multi-pass membrane protein</topology>
    </subcellularLocation>
</comment>
<evidence type="ECO:0000256" key="1">
    <source>
        <dbReference type="ARBA" id="ARBA00004651"/>
    </source>
</evidence>
<sequence length="405" mass="46481">MECPSFLRVSVNPMKDLKVHRKADGSLEFSGIQGRFLGTILESMKMPFQLVIAEDREWGRLLPNGNWTGMIGKIQTGAADIADSYVVITKQRASVVDFSTVYLTDDFTFAIKKPGPVSTSLAFVRPFDFITWTLILTFLTVMPLLFQYFFRYKESYIFLFLRFLGSLVQQSILANYDIKGFRPLIFSWKFSATVISFSYSAVLLSMLSIPSKIIAVQNFIELSEAVKNYGYRCYVFKGTAPLDFMIYNEKEHLSFLGEIVDRHEWYINDLPLHDQIDYHSAVVDSRTRLLMVAGPEEWKPHFLSDDSLTTYKLAVAMKNNFCYKRKLNTVISRINSAGLYMQFTKEEHFKSWLSASERRRDVTKKVKPLSLEDLSGAFGVILVGLLIGVIIFIYEVTCHRIGKKM</sequence>
<evidence type="ECO:0000256" key="11">
    <source>
        <dbReference type="ARBA" id="ARBA00023303"/>
    </source>
</evidence>
<accession>A0A4Y2K2T5</accession>
<dbReference type="OrthoDB" id="6430631at2759"/>
<evidence type="ECO:0000313" key="15">
    <source>
        <dbReference type="Proteomes" id="UP000499080"/>
    </source>
</evidence>